<dbReference type="EMBL" id="JACYXZ010000001">
    <property type="protein sequence ID" value="MBD8868872.1"/>
    <property type="molecule type" value="Genomic_DNA"/>
</dbReference>
<comment type="similarity">
    <text evidence="2">Belongs to the pterin-4-alpha-carbinolamine dehydratase family.</text>
</comment>
<evidence type="ECO:0000256" key="3">
    <source>
        <dbReference type="ARBA" id="ARBA00013252"/>
    </source>
</evidence>
<accession>A0A927K1W3</accession>
<comment type="caution">
    <text evidence="7">The sequence shown here is derived from an EMBL/GenBank/DDBJ whole genome shotgun (WGS) entry which is preliminary data.</text>
</comment>
<dbReference type="Pfam" id="PF18029">
    <property type="entry name" value="Glyoxalase_6"/>
    <property type="match status" value="1"/>
</dbReference>
<name>A0A927K1W3_9ACTN</name>
<evidence type="ECO:0000313" key="8">
    <source>
        <dbReference type="Proteomes" id="UP000616839"/>
    </source>
</evidence>
<proteinExistence type="inferred from homology"/>
<evidence type="ECO:0000256" key="5">
    <source>
        <dbReference type="ARBA" id="ARBA00023239"/>
    </source>
</evidence>
<dbReference type="Gene3D" id="3.10.180.10">
    <property type="entry name" value="2,3-Dihydroxybiphenyl 1,2-Dioxygenase, domain 1"/>
    <property type="match status" value="1"/>
</dbReference>
<evidence type="ECO:0000256" key="2">
    <source>
        <dbReference type="ARBA" id="ARBA00006472"/>
    </source>
</evidence>
<evidence type="ECO:0000313" key="7">
    <source>
        <dbReference type="EMBL" id="MBD8868872.1"/>
    </source>
</evidence>
<dbReference type="GO" id="GO:0008124">
    <property type="term" value="F:4-alpha-hydroxytetrahydrobiopterin dehydratase activity"/>
    <property type="evidence" value="ECO:0007669"/>
    <property type="project" value="UniProtKB-EC"/>
</dbReference>
<dbReference type="Proteomes" id="UP000616839">
    <property type="component" value="Unassembled WGS sequence"/>
</dbReference>
<dbReference type="InterPro" id="IPR001533">
    <property type="entry name" value="Pterin_deHydtase"/>
</dbReference>
<dbReference type="InterPro" id="IPR041581">
    <property type="entry name" value="Glyoxalase_6"/>
</dbReference>
<comment type="catalytic activity">
    <reaction evidence="1">
        <text>(4aS,6R)-4a-hydroxy-L-erythro-5,6,7,8-tetrahydrobiopterin = (6R)-L-erythro-6,7-dihydrobiopterin + H2O</text>
        <dbReference type="Rhea" id="RHEA:11920"/>
        <dbReference type="ChEBI" id="CHEBI:15377"/>
        <dbReference type="ChEBI" id="CHEBI:15642"/>
        <dbReference type="ChEBI" id="CHEBI:43120"/>
        <dbReference type="EC" id="4.2.1.96"/>
    </reaction>
</comment>
<dbReference type="EC" id="4.2.1.96" evidence="3"/>
<keyword evidence="8" id="KW-1185">Reference proteome</keyword>
<evidence type="ECO:0000259" key="6">
    <source>
        <dbReference type="Pfam" id="PF18029"/>
    </source>
</evidence>
<dbReference type="RefSeq" id="WP_192140859.1">
    <property type="nucleotide sequence ID" value="NZ_JACYXZ010000001.1"/>
</dbReference>
<feature type="domain" description="Glyoxalase-like" evidence="6">
    <location>
        <begin position="120"/>
        <end position="222"/>
    </location>
</feature>
<evidence type="ECO:0000256" key="4">
    <source>
        <dbReference type="ARBA" id="ARBA00021735"/>
    </source>
</evidence>
<sequence>MDMLTSKDVAEAQLTEWRKLAQGLHARYLIADFGTGARFIAAVGEEGDAIGHYPRVSLGHGYVDLKLVSADAIYRDDEGTEHVVEWVTQQDVDLARRISDIAADHNLKADPASVSVVELGLDTTQSATIAPVWAALLTGNADSQGHGSPSDEIRDATGRVPNLWFGDADQGGAPGQRFHVEVYVAPEVAEQRIAAAVSAGGTVVDDSDAPSLTVLADQDGNKGVLCVAHPPANTA</sequence>
<keyword evidence="5" id="KW-0456">Lyase</keyword>
<dbReference type="SUPFAM" id="SSF55248">
    <property type="entry name" value="PCD-like"/>
    <property type="match status" value="1"/>
</dbReference>
<organism evidence="7 8">
    <name type="scientific">Nocardioides donggukensis</name>
    <dbReference type="NCBI Taxonomy" id="2774019"/>
    <lineage>
        <taxon>Bacteria</taxon>
        <taxon>Bacillati</taxon>
        <taxon>Actinomycetota</taxon>
        <taxon>Actinomycetes</taxon>
        <taxon>Propionibacteriales</taxon>
        <taxon>Nocardioidaceae</taxon>
        <taxon>Nocardioides</taxon>
    </lineage>
</organism>
<protein>
    <recommendedName>
        <fullName evidence="4">Putative pterin-4-alpha-carbinolamine dehydratase</fullName>
        <ecNumber evidence="3">4.2.1.96</ecNumber>
    </recommendedName>
</protein>
<evidence type="ECO:0000256" key="1">
    <source>
        <dbReference type="ARBA" id="ARBA00001554"/>
    </source>
</evidence>
<reference evidence="7" key="1">
    <citation type="submission" date="2020-09" db="EMBL/GenBank/DDBJ databases">
        <title>Nocardioides sp. strain MJB4 16S ribosomal RNA gene Genome sequencing and assembly.</title>
        <authorList>
            <person name="Kim I."/>
        </authorList>
    </citation>
    <scope>NUCLEOTIDE SEQUENCE</scope>
    <source>
        <strain evidence="7">MJB4</strain>
    </source>
</reference>
<dbReference type="InterPro" id="IPR036428">
    <property type="entry name" value="PCD_sf"/>
</dbReference>
<dbReference type="Gene3D" id="3.30.1360.20">
    <property type="entry name" value="Transcriptional coactivator/pterin dehydratase"/>
    <property type="match status" value="1"/>
</dbReference>
<gene>
    <name evidence="7" type="ORF">IE331_04470</name>
</gene>
<dbReference type="AlphaFoldDB" id="A0A927K1W3"/>
<dbReference type="GO" id="GO:0006729">
    <property type="term" value="P:tetrahydrobiopterin biosynthetic process"/>
    <property type="evidence" value="ECO:0007669"/>
    <property type="project" value="InterPro"/>
</dbReference>
<dbReference type="InterPro" id="IPR029068">
    <property type="entry name" value="Glyas_Bleomycin-R_OHBP_Dase"/>
</dbReference>
<dbReference type="Pfam" id="PF01329">
    <property type="entry name" value="Pterin_4a"/>
    <property type="match status" value="1"/>
</dbReference>